<sequence>MSDRRKEAEEKMAKAIFISADCWLCVFELLAPSQLGLRIAMISHRFDHYVDEHFKTRKRTLAFIEIRSKIGEYGTKKMRIVNLDEKEMPIPQIQLPCKVIGFKWINIFFIDQNAIALLHRFRQLFAASQINLSITTNNDRILEFILRNIWPMVAKNIHGIHLPVGFFRRLRQFVPSILNDCPSLHVVFCDFGEFFPEFPANDNATASDGQSVAKWLFTPLQNDVPKLLKCMLDMNDGNWSSRIEDLQTAFASASSPVNFIIVIWFFSPFAGSVVPFDLTNKLTREQLALKRINDSHHFLLIRCPIVRDADKWTKWEKEAIRWQFRDQWNKIEIDLYDEEDVGKGLLDAMPGPSDQQQK</sequence>
<keyword evidence="2" id="KW-1185">Reference proteome</keyword>
<name>A0ABD2INN8_9BILA</name>
<dbReference type="AlphaFoldDB" id="A0ABD2INN8"/>
<evidence type="ECO:0000313" key="1">
    <source>
        <dbReference type="EMBL" id="KAL3080901.1"/>
    </source>
</evidence>
<accession>A0ABD2INN8</accession>
<dbReference type="Proteomes" id="UP001620626">
    <property type="component" value="Unassembled WGS sequence"/>
</dbReference>
<evidence type="ECO:0008006" key="3">
    <source>
        <dbReference type="Google" id="ProtNLM"/>
    </source>
</evidence>
<dbReference type="EMBL" id="JBICBT010001144">
    <property type="protein sequence ID" value="KAL3080901.1"/>
    <property type="molecule type" value="Genomic_DNA"/>
</dbReference>
<protein>
    <recommendedName>
        <fullName evidence="3">F-box domain-containing protein</fullName>
    </recommendedName>
</protein>
<comment type="caution">
    <text evidence="1">The sequence shown here is derived from an EMBL/GenBank/DDBJ whole genome shotgun (WGS) entry which is preliminary data.</text>
</comment>
<gene>
    <name evidence="1" type="ORF">niasHT_032929</name>
</gene>
<proteinExistence type="predicted"/>
<evidence type="ECO:0000313" key="2">
    <source>
        <dbReference type="Proteomes" id="UP001620626"/>
    </source>
</evidence>
<organism evidence="1 2">
    <name type="scientific">Heterodera trifolii</name>
    <dbReference type="NCBI Taxonomy" id="157864"/>
    <lineage>
        <taxon>Eukaryota</taxon>
        <taxon>Metazoa</taxon>
        <taxon>Ecdysozoa</taxon>
        <taxon>Nematoda</taxon>
        <taxon>Chromadorea</taxon>
        <taxon>Rhabditida</taxon>
        <taxon>Tylenchina</taxon>
        <taxon>Tylenchomorpha</taxon>
        <taxon>Tylenchoidea</taxon>
        <taxon>Heteroderidae</taxon>
        <taxon>Heteroderinae</taxon>
        <taxon>Heterodera</taxon>
    </lineage>
</organism>
<reference evidence="1 2" key="1">
    <citation type="submission" date="2024-10" db="EMBL/GenBank/DDBJ databases">
        <authorList>
            <person name="Kim D."/>
        </authorList>
    </citation>
    <scope>NUCLEOTIDE SEQUENCE [LARGE SCALE GENOMIC DNA]</scope>
    <source>
        <strain evidence="1">BH-2024</strain>
    </source>
</reference>